<protein>
    <recommendedName>
        <fullName evidence="3">peptidylprolyl isomerase</fullName>
        <ecNumber evidence="3">5.2.1.8</ecNumber>
    </recommendedName>
</protein>
<keyword evidence="4 5" id="KW-0697">Rotamase</keyword>
<dbReference type="GO" id="GO:0003755">
    <property type="term" value="F:peptidyl-prolyl cis-trans isomerase activity"/>
    <property type="evidence" value="ECO:0007669"/>
    <property type="project" value="UniProtKB-KW"/>
</dbReference>
<dbReference type="Proteomes" id="UP000186513">
    <property type="component" value="Unassembled WGS sequence"/>
</dbReference>
<keyword evidence="9" id="KW-1185">Reference proteome</keyword>
<evidence type="ECO:0000256" key="1">
    <source>
        <dbReference type="ARBA" id="ARBA00000971"/>
    </source>
</evidence>
<evidence type="ECO:0000256" key="6">
    <source>
        <dbReference type="SAM" id="SignalP"/>
    </source>
</evidence>
<feature type="chain" id="PRO_5012634223" description="peptidylprolyl isomerase" evidence="6">
    <location>
        <begin position="19"/>
        <end position="450"/>
    </location>
</feature>
<dbReference type="InterPro" id="IPR027304">
    <property type="entry name" value="Trigger_fact/SurA_dom_sf"/>
</dbReference>
<evidence type="ECO:0000256" key="4">
    <source>
        <dbReference type="ARBA" id="ARBA00023110"/>
    </source>
</evidence>
<dbReference type="SUPFAM" id="SSF109998">
    <property type="entry name" value="Triger factor/SurA peptide-binding domain-like"/>
    <property type="match status" value="1"/>
</dbReference>
<keyword evidence="5" id="KW-0413">Isomerase</keyword>
<dbReference type="SUPFAM" id="SSF54534">
    <property type="entry name" value="FKBP-like"/>
    <property type="match status" value="1"/>
</dbReference>
<gene>
    <name evidence="8" type="ORF">SAMN02745887_02012</name>
</gene>
<evidence type="ECO:0000259" key="7">
    <source>
        <dbReference type="PROSITE" id="PS50198"/>
    </source>
</evidence>
<dbReference type="EC" id="5.2.1.8" evidence="3"/>
<feature type="signal peptide" evidence="6">
    <location>
        <begin position="1"/>
        <end position="18"/>
    </location>
</feature>
<dbReference type="PANTHER" id="PTHR47245">
    <property type="entry name" value="PEPTIDYLPROLYL ISOMERASE"/>
    <property type="match status" value="1"/>
</dbReference>
<name>A0A1K2HIM5_9NEIS</name>
<dbReference type="PANTHER" id="PTHR47245:SF2">
    <property type="entry name" value="PEPTIDYL-PROLYL CIS-TRANS ISOMERASE HP_0175-RELATED"/>
    <property type="match status" value="1"/>
</dbReference>
<dbReference type="Pfam" id="PF13145">
    <property type="entry name" value="Rotamase_2"/>
    <property type="match status" value="1"/>
</dbReference>
<reference evidence="8 9" key="1">
    <citation type="submission" date="2016-11" db="EMBL/GenBank/DDBJ databases">
        <authorList>
            <person name="Jaros S."/>
            <person name="Januszkiewicz K."/>
            <person name="Wedrychowicz H."/>
        </authorList>
    </citation>
    <scope>NUCLEOTIDE SEQUENCE [LARGE SCALE GENOMIC DNA]</scope>
    <source>
        <strain evidence="8 9">DSM 18899</strain>
    </source>
</reference>
<evidence type="ECO:0000313" key="8">
    <source>
        <dbReference type="EMBL" id="SFZ76571.1"/>
    </source>
</evidence>
<proteinExistence type="inferred from homology"/>
<comment type="similarity">
    <text evidence="2">Belongs to the PpiC/parvulin rotamase family.</text>
</comment>
<sequence>MRWLGLSLLLVLGLAAQAASRDSLSTPGLAARIDGQPVSLRLLQLLQASAAEPSATPPLSKVLASLIDNRLLGEHARAQYGDAALFPNTRVAFTREVALEQQLQALLRQRYRAELEASLAARGGLAQLVQARRLPQADALLALLGQGERVQLDDSLSAAQLARAQDWVLLDYRLPGSGAGQLRLAELWQAQNVQGRARLRAGDVDYLAQQAMQLLAGRYSVDWVVEAGKLSPAELGALRQVLLDRDRRGALLQLLGLEADMHYDSAHLKALAASVSAAEIRRYYRQHRADFQQVTRVRARHIRCPDQACADQASARLARGEAFASVARQLSQSEDAASGGQLGWLAVQPGQAAWLQQLAFALPSGQPSRPVRSPPGPDGRSDWEIVLVEARELGLQPLDSEGVRYQARQALAREKAAAQFQALRARLYRQADIELNPAALGFGRAELQGV</sequence>
<evidence type="ECO:0000256" key="5">
    <source>
        <dbReference type="PROSITE-ProRule" id="PRU00278"/>
    </source>
</evidence>
<dbReference type="InterPro" id="IPR050245">
    <property type="entry name" value="PrsA_foldase"/>
</dbReference>
<dbReference type="InterPro" id="IPR046357">
    <property type="entry name" value="PPIase_dom_sf"/>
</dbReference>
<dbReference type="AlphaFoldDB" id="A0A1K2HIM5"/>
<dbReference type="EMBL" id="FPKR01000007">
    <property type="protein sequence ID" value="SFZ76571.1"/>
    <property type="molecule type" value="Genomic_DNA"/>
</dbReference>
<keyword evidence="6" id="KW-0732">Signal</keyword>
<comment type="catalytic activity">
    <reaction evidence="1">
        <text>[protein]-peptidylproline (omega=180) = [protein]-peptidylproline (omega=0)</text>
        <dbReference type="Rhea" id="RHEA:16237"/>
        <dbReference type="Rhea" id="RHEA-COMP:10747"/>
        <dbReference type="Rhea" id="RHEA-COMP:10748"/>
        <dbReference type="ChEBI" id="CHEBI:83833"/>
        <dbReference type="ChEBI" id="CHEBI:83834"/>
        <dbReference type="EC" id="5.2.1.8"/>
    </reaction>
</comment>
<feature type="domain" description="PpiC" evidence="7">
    <location>
        <begin position="294"/>
        <end position="376"/>
    </location>
</feature>
<dbReference type="InterPro" id="IPR000297">
    <property type="entry name" value="PPIase_PpiC"/>
</dbReference>
<dbReference type="OrthoDB" id="9812372at2"/>
<evidence type="ECO:0000313" key="9">
    <source>
        <dbReference type="Proteomes" id="UP000186513"/>
    </source>
</evidence>
<evidence type="ECO:0000256" key="3">
    <source>
        <dbReference type="ARBA" id="ARBA00013194"/>
    </source>
</evidence>
<evidence type="ECO:0000256" key="2">
    <source>
        <dbReference type="ARBA" id="ARBA00007656"/>
    </source>
</evidence>
<accession>A0A1K2HIM5</accession>
<dbReference type="Gene3D" id="3.10.50.40">
    <property type="match status" value="1"/>
</dbReference>
<organism evidence="8 9">
    <name type="scientific">Chitinimonas taiwanensis DSM 18899</name>
    <dbReference type="NCBI Taxonomy" id="1121279"/>
    <lineage>
        <taxon>Bacteria</taxon>
        <taxon>Pseudomonadati</taxon>
        <taxon>Pseudomonadota</taxon>
        <taxon>Betaproteobacteria</taxon>
        <taxon>Neisseriales</taxon>
        <taxon>Chitinibacteraceae</taxon>
        <taxon>Chitinimonas</taxon>
    </lineage>
</organism>
<dbReference type="STRING" id="1121279.SAMN02745887_02012"/>
<dbReference type="PROSITE" id="PS50198">
    <property type="entry name" value="PPIC_PPIASE_2"/>
    <property type="match status" value="1"/>
</dbReference>
<dbReference type="RefSeq" id="WP_084658402.1">
    <property type="nucleotide sequence ID" value="NZ_FPKR01000007.1"/>
</dbReference>